<gene>
    <name evidence="3" type="ORF">Pla110_31070</name>
</gene>
<dbReference type="RefSeq" id="WP_144996651.1">
    <property type="nucleotide sequence ID" value="NZ_CP036281.1"/>
</dbReference>
<dbReference type="KEGG" id="plon:Pla110_31070"/>
<name>A0A518CQ65_9PLAN</name>
<sequence precursor="true">MLRSLLLFAFCFATLGCGQATYDARLNETSGYYAYINETEALLDGEWKSREPLKGIQIRPPKGFKKISAPTQEEDEDGNIISEGVDERQPINIPGFYQGELPGVLGAWKRNYEVSLAGDGSQEFTVRLYVLGQTSFGEEGNDLPFRDIVYNRLAADMSVESANSWLAESYPGRDLYTRAIDYNEMRFSPGVAVNGFASSGVEIQLNARTEDGKSVVIMWVLPAGGLSSRESRELTDSVTKTLQTLSIRKTSDTDSDDPEEVVKEENPDSGKKDKPKPAQRAPSF</sequence>
<protein>
    <recommendedName>
        <fullName evidence="5">Lipoprotein</fullName>
    </recommendedName>
</protein>
<evidence type="ECO:0000313" key="4">
    <source>
        <dbReference type="Proteomes" id="UP000317178"/>
    </source>
</evidence>
<evidence type="ECO:0000313" key="3">
    <source>
        <dbReference type="EMBL" id="QDU81366.1"/>
    </source>
</evidence>
<keyword evidence="2" id="KW-0732">Signal</keyword>
<evidence type="ECO:0000256" key="1">
    <source>
        <dbReference type="SAM" id="MobiDB-lite"/>
    </source>
</evidence>
<keyword evidence="4" id="KW-1185">Reference proteome</keyword>
<evidence type="ECO:0000256" key="2">
    <source>
        <dbReference type="SAM" id="SignalP"/>
    </source>
</evidence>
<feature type="signal peptide" evidence="2">
    <location>
        <begin position="1"/>
        <end position="20"/>
    </location>
</feature>
<feature type="compositionally biased region" description="Basic and acidic residues" evidence="1">
    <location>
        <begin position="260"/>
        <end position="276"/>
    </location>
</feature>
<evidence type="ECO:0008006" key="5">
    <source>
        <dbReference type="Google" id="ProtNLM"/>
    </source>
</evidence>
<accession>A0A518CQ65</accession>
<dbReference type="Proteomes" id="UP000317178">
    <property type="component" value="Chromosome"/>
</dbReference>
<feature type="region of interest" description="Disordered" evidence="1">
    <location>
        <begin position="243"/>
        <end position="284"/>
    </location>
</feature>
<dbReference type="PROSITE" id="PS51257">
    <property type="entry name" value="PROKAR_LIPOPROTEIN"/>
    <property type="match status" value="1"/>
</dbReference>
<dbReference type="EMBL" id="CP036281">
    <property type="protein sequence ID" value="QDU81366.1"/>
    <property type="molecule type" value="Genomic_DNA"/>
</dbReference>
<proteinExistence type="predicted"/>
<reference evidence="3 4" key="1">
    <citation type="submission" date="2019-02" db="EMBL/GenBank/DDBJ databases">
        <title>Deep-cultivation of Planctomycetes and their phenomic and genomic characterization uncovers novel biology.</title>
        <authorList>
            <person name="Wiegand S."/>
            <person name="Jogler M."/>
            <person name="Boedeker C."/>
            <person name="Pinto D."/>
            <person name="Vollmers J."/>
            <person name="Rivas-Marin E."/>
            <person name="Kohn T."/>
            <person name="Peeters S.H."/>
            <person name="Heuer A."/>
            <person name="Rast P."/>
            <person name="Oberbeckmann S."/>
            <person name="Bunk B."/>
            <person name="Jeske O."/>
            <person name="Meyerdierks A."/>
            <person name="Storesund J.E."/>
            <person name="Kallscheuer N."/>
            <person name="Luecker S."/>
            <person name="Lage O.M."/>
            <person name="Pohl T."/>
            <person name="Merkel B.J."/>
            <person name="Hornburger P."/>
            <person name="Mueller R.-W."/>
            <person name="Bruemmer F."/>
            <person name="Labrenz M."/>
            <person name="Spormann A.M."/>
            <person name="Op den Camp H."/>
            <person name="Overmann J."/>
            <person name="Amann R."/>
            <person name="Jetten M.S.M."/>
            <person name="Mascher T."/>
            <person name="Medema M.H."/>
            <person name="Devos D.P."/>
            <person name="Kaster A.-K."/>
            <person name="Ovreas L."/>
            <person name="Rohde M."/>
            <person name="Galperin M.Y."/>
            <person name="Jogler C."/>
        </authorList>
    </citation>
    <scope>NUCLEOTIDE SEQUENCE [LARGE SCALE GENOMIC DNA]</scope>
    <source>
        <strain evidence="3 4">Pla110</strain>
    </source>
</reference>
<organism evidence="3 4">
    <name type="scientific">Polystyrenella longa</name>
    <dbReference type="NCBI Taxonomy" id="2528007"/>
    <lineage>
        <taxon>Bacteria</taxon>
        <taxon>Pseudomonadati</taxon>
        <taxon>Planctomycetota</taxon>
        <taxon>Planctomycetia</taxon>
        <taxon>Planctomycetales</taxon>
        <taxon>Planctomycetaceae</taxon>
        <taxon>Polystyrenella</taxon>
    </lineage>
</organism>
<feature type="chain" id="PRO_5022230917" description="Lipoprotein" evidence="2">
    <location>
        <begin position="21"/>
        <end position="284"/>
    </location>
</feature>
<dbReference type="AlphaFoldDB" id="A0A518CQ65"/>
<dbReference type="OrthoDB" id="211051at2"/>